<gene>
    <name evidence="1" type="ORF">M9H77_06382</name>
</gene>
<dbReference type="Proteomes" id="UP001060085">
    <property type="component" value="Linkage Group LG02"/>
</dbReference>
<evidence type="ECO:0000313" key="2">
    <source>
        <dbReference type="Proteomes" id="UP001060085"/>
    </source>
</evidence>
<reference evidence="2" key="1">
    <citation type="journal article" date="2023" name="Nat. Plants">
        <title>Single-cell RNA sequencing provides a high-resolution roadmap for understanding the multicellular compartmentation of specialized metabolism.</title>
        <authorList>
            <person name="Sun S."/>
            <person name="Shen X."/>
            <person name="Li Y."/>
            <person name="Li Y."/>
            <person name="Wang S."/>
            <person name="Li R."/>
            <person name="Zhang H."/>
            <person name="Shen G."/>
            <person name="Guo B."/>
            <person name="Wei J."/>
            <person name="Xu J."/>
            <person name="St-Pierre B."/>
            <person name="Chen S."/>
            <person name="Sun C."/>
        </authorList>
    </citation>
    <scope>NUCLEOTIDE SEQUENCE [LARGE SCALE GENOMIC DNA]</scope>
</reference>
<evidence type="ECO:0000313" key="1">
    <source>
        <dbReference type="EMBL" id="KAI5675432.1"/>
    </source>
</evidence>
<protein>
    <submittedName>
        <fullName evidence="1">Uncharacterized protein</fullName>
    </submittedName>
</protein>
<organism evidence="1 2">
    <name type="scientific">Catharanthus roseus</name>
    <name type="common">Madagascar periwinkle</name>
    <name type="synonym">Vinca rosea</name>
    <dbReference type="NCBI Taxonomy" id="4058"/>
    <lineage>
        <taxon>Eukaryota</taxon>
        <taxon>Viridiplantae</taxon>
        <taxon>Streptophyta</taxon>
        <taxon>Embryophyta</taxon>
        <taxon>Tracheophyta</taxon>
        <taxon>Spermatophyta</taxon>
        <taxon>Magnoliopsida</taxon>
        <taxon>eudicotyledons</taxon>
        <taxon>Gunneridae</taxon>
        <taxon>Pentapetalae</taxon>
        <taxon>asterids</taxon>
        <taxon>lamiids</taxon>
        <taxon>Gentianales</taxon>
        <taxon>Apocynaceae</taxon>
        <taxon>Rauvolfioideae</taxon>
        <taxon>Vinceae</taxon>
        <taxon>Catharanthinae</taxon>
        <taxon>Catharanthus</taxon>
    </lineage>
</organism>
<name>A0ACC0BS81_CATRO</name>
<proteinExistence type="predicted"/>
<sequence>MAHDASRYTLCDQAMMPISGSVGLRRDFWIHVLGLLKERGIQWRLGGPLVMFLGNIMSLKLRNLGGRKLSEIQGELTYIQKKNYRYEFCLNASMKKGTLLHTTSCKEVMEVDGEGVENCDKKVAEEHSRVGVAAKETRDGGKETEGVLTGADGRGIMMTEEGWGMGSKRLASSVFPNQQASVRKAYSERTVAATKDASMPIFDEGFVSNGMNRLGKLPTSGSHTEDSEKSREAENYFEDSKRSRKTKNCSDDSEKSKEEEKYSEDASNSHLDSEGTFQRKMRKHQERGESPGICTTTKPLWLVYSISELINGLEELIP</sequence>
<comment type="caution">
    <text evidence="1">The sequence shown here is derived from an EMBL/GenBank/DDBJ whole genome shotgun (WGS) entry which is preliminary data.</text>
</comment>
<dbReference type="EMBL" id="CM044702">
    <property type="protein sequence ID" value="KAI5675432.1"/>
    <property type="molecule type" value="Genomic_DNA"/>
</dbReference>
<accession>A0ACC0BS81</accession>
<keyword evidence="2" id="KW-1185">Reference proteome</keyword>